<dbReference type="EMBL" id="DTBQ01000030">
    <property type="protein sequence ID" value="HGM46327.1"/>
    <property type="molecule type" value="Genomic_DNA"/>
</dbReference>
<dbReference type="InterPro" id="IPR050192">
    <property type="entry name" value="CopG/NikR_regulator"/>
</dbReference>
<sequence>MRRVSVALPDEVYKLLEDLARKTGVYNRSRIIGDSIVHYSSHLLSGDEYYAGAVTVAYDHTRGETVHALVDAQHEHLDIVRSSTHLHVSDDKCVEVLTVEGKGERIQSLISSLRRVSGVFSVQHSLVAVKARGQRR</sequence>
<dbReference type="InterPro" id="IPR014864">
    <property type="entry name" value="TF_NikR_Ni-bd_C"/>
</dbReference>
<dbReference type="InterPro" id="IPR002145">
    <property type="entry name" value="CopG"/>
</dbReference>
<dbReference type="PANTHER" id="PTHR34719:SF2">
    <property type="entry name" value="NICKEL-RESPONSIVE REGULATOR"/>
    <property type="match status" value="1"/>
</dbReference>
<dbReference type="Pfam" id="PF01402">
    <property type="entry name" value="RHH_1"/>
    <property type="match status" value="1"/>
</dbReference>
<dbReference type="AlphaFoldDB" id="A0A7C4H746"/>
<proteinExistence type="predicted"/>
<feature type="domain" description="Ribbon-helix-helix protein CopG" evidence="1">
    <location>
        <begin position="2"/>
        <end position="32"/>
    </location>
</feature>
<organism evidence="3">
    <name type="scientific">Thermofilum pendens</name>
    <dbReference type="NCBI Taxonomy" id="2269"/>
    <lineage>
        <taxon>Archaea</taxon>
        <taxon>Thermoproteota</taxon>
        <taxon>Thermoprotei</taxon>
        <taxon>Thermofilales</taxon>
        <taxon>Thermofilaceae</taxon>
        <taxon>Thermofilum</taxon>
    </lineage>
</organism>
<gene>
    <name evidence="3" type="ORF">ENU21_01055</name>
</gene>
<protein>
    <submittedName>
        <fullName evidence="3">CopG family ribbon-helix-helix protein</fullName>
    </submittedName>
</protein>
<evidence type="ECO:0000259" key="1">
    <source>
        <dbReference type="Pfam" id="PF01402"/>
    </source>
</evidence>
<dbReference type="InterPro" id="IPR027271">
    <property type="entry name" value="Acetolactate_synth/TF_NikR_C"/>
</dbReference>
<evidence type="ECO:0000313" key="3">
    <source>
        <dbReference type="EMBL" id="HGM46327.1"/>
    </source>
</evidence>
<dbReference type="GO" id="GO:0003677">
    <property type="term" value="F:DNA binding"/>
    <property type="evidence" value="ECO:0007669"/>
    <property type="project" value="TreeGrafter"/>
</dbReference>
<feature type="domain" description="Transcription factor NikR nickel binding C-terminal" evidence="2">
    <location>
        <begin position="51"/>
        <end position="126"/>
    </location>
</feature>
<dbReference type="InterPro" id="IPR045865">
    <property type="entry name" value="ACT-like_dom_sf"/>
</dbReference>
<dbReference type="Gene3D" id="3.30.70.1150">
    <property type="entry name" value="ACT-like. Chain A, domain 2"/>
    <property type="match status" value="1"/>
</dbReference>
<evidence type="ECO:0000259" key="2">
    <source>
        <dbReference type="Pfam" id="PF08753"/>
    </source>
</evidence>
<comment type="caution">
    <text evidence="3">The sequence shown here is derived from an EMBL/GenBank/DDBJ whole genome shotgun (WGS) entry which is preliminary data.</text>
</comment>
<dbReference type="SUPFAM" id="SSF55021">
    <property type="entry name" value="ACT-like"/>
    <property type="match status" value="1"/>
</dbReference>
<dbReference type="PANTHER" id="PTHR34719">
    <property type="entry name" value="NICKEL-RESPONSIVE REGULATOR"/>
    <property type="match status" value="1"/>
</dbReference>
<dbReference type="GO" id="GO:0006355">
    <property type="term" value="P:regulation of DNA-templated transcription"/>
    <property type="evidence" value="ECO:0007669"/>
    <property type="project" value="InterPro"/>
</dbReference>
<accession>A0A7C4H746</accession>
<name>A0A7C4H746_THEPE</name>
<reference evidence="3" key="1">
    <citation type="journal article" date="2020" name="mSystems">
        <title>Genome- and Community-Level Interaction Insights into Carbon Utilization and Element Cycling Functions of Hydrothermarchaeota in Hydrothermal Sediment.</title>
        <authorList>
            <person name="Zhou Z."/>
            <person name="Liu Y."/>
            <person name="Xu W."/>
            <person name="Pan J."/>
            <person name="Luo Z.H."/>
            <person name="Li M."/>
        </authorList>
    </citation>
    <scope>NUCLEOTIDE SEQUENCE</scope>
    <source>
        <strain evidence="3">SpSt-649</strain>
    </source>
</reference>
<dbReference type="Pfam" id="PF08753">
    <property type="entry name" value="NikR_C"/>
    <property type="match status" value="1"/>
</dbReference>